<evidence type="ECO:0000256" key="1">
    <source>
        <dbReference type="SAM" id="SignalP"/>
    </source>
</evidence>
<keyword evidence="3" id="KW-1185">Reference proteome</keyword>
<evidence type="ECO:0000313" key="3">
    <source>
        <dbReference type="Proteomes" id="UP001501752"/>
    </source>
</evidence>
<organism evidence="2 3">
    <name type="scientific">Kitasatospora terrestris</name>
    <dbReference type="NCBI Taxonomy" id="258051"/>
    <lineage>
        <taxon>Bacteria</taxon>
        <taxon>Bacillati</taxon>
        <taxon>Actinomycetota</taxon>
        <taxon>Actinomycetes</taxon>
        <taxon>Kitasatosporales</taxon>
        <taxon>Streptomycetaceae</taxon>
        <taxon>Kitasatospora</taxon>
    </lineage>
</organism>
<feature type="signal peptide" evidence="1">
    <location>
        <begin position="1"/>
        <end position="26"/>
    </location>
</feature>
<reference evidence="3" key="1">
    <citation type="journal article" date="2019" name="Int. J. Syst. Evol. Microbiol.">
        <title>The Global Catalogue of Microorganisms (GCM) 10K type strain sequencing project: providing services to taxonomists for standard genome sequencing and annotation.</title>
        <authorList>
            <consortium name="The Broad Institute Genomics Platform"/>
            <consortium name="The Broad Institute Genome Sequencing Center for Infectious Disease"/>
            <person name="Wu L."/>
            <person name="Ma J."/>
        </authorList>
    </citation>
    <scope>NUCLEOTIDE SEQUENCE [LARGE SCALE GENOMIC DNA]</scope>
    <source>
        <strain evidence="3">JCM 13006</strain>
    </source>
</reference>
<name>A0ABP9EAI5_9ACTN</name>
<gene>
    <name evidence="2" type="ORF">GCM10023235_57240</name>
</gene>
<keyword evidence="1" id="KW-0732">Signal</keyword>
<dbReference type="RefSeq" id="WP_345699756.1">
    <property type="nucleotide sequence ID" value="NZ_BAABIS010000001.1"/>
</dbReference>
<protein>
    <recommendedName>
        <fullName evidence="4">Chaplin domain-containing protein</fullName>
    </recommendedName>
</protein>
<evidence type="ECO:0008006" key="4">
    <source>
        <dbReference type="Google" id="ProtNLM"/>
    </source>
</evidence>
<comment type="caution">
    <text evidence="2">The sequence shown here is derived from an EMBL/GenBank/DDBJ whole genome shotgun (WGS) entry which is preliminary data.</text>
</comment>
<dbReference type="EMBL" id="BAABIS010000001">
    <property type="protein sequence ID" value="GAA4870938.1"/>
    <property type="molecule type" value="Genomic_DNA"/>
</dbReference>
<accession>A0ABP9EAI5</accession>
<sequence>MKLRTLLCGAAFAAANLLLPVPRADALVPYPSHPTPAAAVLVGPKAPYPAHCVHAFPLAPAHSC</sequence>
<dbReference type="Proteomes" id="UP001501752">
    <property type="component" value="Unassembled WGS sequence"/>
</dbReference>
<evidence type="ECO:0000313" key="2">
    <source>
        <dbReference type="EMBL" id="GAA4870938.1"/>
    </source>
</evidence>
<feature type="chain" id="PRO_5047162543" description="Chaplin domain-containing protein" evidence="1">
    <location>
        <begin position="27"/>
        <end position="64"/>
    </location>
</feature>
<proteinExistence type="predicted"/>